<dbReference type="EMBL" id="QKUF01000005">
    <property type="protein sequence ID" value="PZW31894.1"/>
    <property type="molecule type" value="Genomic_DNA"/>
</dbReference>
<dbReference type="InterPro" id="IPR007325">
    <property type="entry name" value="KFase/CYL"/>
</dbReference>
<dbReference type="Gene3D" id="3.50.30.50">
    <property type="entry name" value="Putative cyclase"/>
    <property type="match status" value="1"/>
</dbReference>
<dbReference type="Proteomes" id="UP000248806">
    <property type="component" value="Unassembled WGS sequence"/>
</dbReference>
<sequence length="250" mass="27486">MRTLIDLSLPIQSTPSEATPVTVATLEHHEAPGVFGLSPHDFPDGMGISNEQISLTTHTGTHMDAPLHYGPFSEGRPARKITDIPLSWCYNRGVRLDVRHRGPGEEISAADLKEAVASAGTELAPLDIVLIWTGCDRLWGSERYLTDYPGLGRDAVAYLVEQGVRIIGVDTWGLDRPVEAMLRDYRATGDHSYLWPAHLYGREQEYCQLEKLANLHLLPASFGFQVLCFPVSIAGVGAAWTRVVAVVEQD</sequence>
<dbReference type="GO" id="GO:0004061">
    <property type="term" value="F:arylformamidase activity"/>
    <property type="evidence" value="ECO:0007669"/>
    <property type="project" value="InterPro"/>
</dbReference>
<accession>A0A326U9U8</accession>
<dbReference type="InterPro" id="IPR037175">
    <property type="entry name" value="KFase_sf"/>
</dbReference>
<comment type="caution">
    <text evidence="1">The sequence shown here is derived from an EMBL/GenBank/DDBJ whole genome shotgun (WGS) entry which is preliminary data.</text>
</comment>
<keyword evidence="2" id="KW-1185">Reference proteome</keyword>
<dbReference type="AlphaFoldDB" id="A0A326U9U8"/>
<evidence type="ECO:0000313" key="2">
    <source>
        <dbReference type="Proteomes" id="UP000248806"/>
    </source>
</evidence>
<proteinExistence type="predicted"/>
<dbReference type="PANTHER" id="PTHR43564:SF2">
    <property type="entry name" value="BLR6059 PROTEIN"/>
    <property type="match status" value="1"/>
</dbReference>
<protein>
    <submittedName>
        <fullName evidence="1">Kynurenine formamidase</fullName>
    </submittedName>
</protein>
<dbReference type="Pfam" id="PF04199">
    <property type="entry name" value="Cyclase"/>
    <property type="match status" value="1"/>
</dbReference>
<dbReference type="SUPFAM" id="SSF102198">
    <property type="entry name" value="Putative cyclase"/>
    <property type="match status" value="1"/>
</dbReference>
<name>A0A326U9U8_THEHA</name>
<evidence type="ECO:0000313" key="1">
    <source>
        <dbReference type="EMBL" id="PZW31894.1"/>
    </source>
</evidence>
<dbReference type="GO" id="GO:0019441">
    <property type="term" value="P:L-tryptophan catabolic process to kynurenine"/>
    <property type="evidence" value="ECO:0007669"/>
    <property type="project" value="InterPro"/>
</dbReference>
<gene>
    <name evidence="1" type="ORF">EI42_01919</name>
</gene>
<reference evidence="1 2" key="1">
    <citation type="submission" date="2018-06" db="EMBL/GenBank/DDBJ databases">
        <title>Genomic Encyclopedia of Archaeal and Bacterial Type Strains, Phase II (KMG-II): from individual species to whole genera.</title>
        <authorList>
            <person name="Goeker M."/>
        </authorList>
    </citation>
    <scope>NUCLEOTIDE SEQUENCE [LARGE SCALE GENOMIC DNA]</scope>
    <source>
        <strain evidence="1 2">ATCC BAA-1881</strain>
    </source>
</reference>
<organism evidence="1 2">
    <name type="scientific">Thermosporothrix hazakensis</name>
    <dbReference type="NCBI Taxonomy" id="644383"/>
    <lineage>
        <taxon>Bacteria</taxon>
        <taxon>Bacillati</taxon>
        <taxon>Chloroflexota</taxon>
        <taxon>Ktedonobacteria</taxon>
        <taxon>Ktedonobacterales</taxon>
        <taxon>Thermosporotrichaceae</taxon>
        <taxon>Thermosporothrix</taxon>
    </lineage>
</organism>
<dbReference type="OrthoDB" id="9796085at2"/>
<dbReference type="RefSeq" id="WP_111321228.1">
    <property type="nucleotide sequence ID" value="NZ_BIFX01000001.1"/>
</dbReference>
<dbReference type="PANTHER" id="PTHR43564">
    <property type="entry name" value="KYNURENINE FORMAMIDASE-LIKE PROTEIN"/>
    <property type="match status" value="1"/>
</dbReference>